<evidence type="ECO:0000313" key="4">
    <source>
        <dbReference type="Proteomes" id="UP001458880"/>
    </source>
</evidence>
<dbReference type="GO" id="GO:0045505">
    <property type="term" value="F:dynein intermediate chain binding"/>
    <property type="evidence" value="ECO:0007669"/>
    <property type="project" value="TreeGrafter"/>
</dbReference>
<evidence type="ECO:0000313" key="3">
    <source>
        <dbReference type="EMBL" id="KAK9731479.1"/>
    </source>
</evidence>
<comment type="similarity">
    <text evidence="1">Belongs to the dynein light chain Tctex-type family.</text>
</comment>
<proteinExistence type="inferred from homology"/>
<name>A0AAW1LCY1_POPJA</name>
<evidence type="ECO:0000256" key="1">
    <source>
        <dbReference type="ARBA" id="ARBA00005361"/>
    </source>
</evidence>
<dbReference type="InterPro" id="IPR005334">
    <property type="entry name" value="Tctex-1-like"/>
</dbReference>
<reference evidence="3 4" key="1">
    <citation type="journal article" date="2024" name="BMC Genomics">
        <title>De novo assembly and annotation of Popillia japonica's genome with initial clues to its potential as an invasive pest.</title>
        <authorList>
            <person name="Cucini C."/>
            <person name="Boschi S."/>
            <person name="Funari R."/>
            <person name="Cardaioli E."/>
            <person name="Iannotti N."/>
            <person name="Marturano G."/>
            <person name="Paoli F."/>
            <person name="Bruttini M."/>
            <person name="Carapelli A."/>
            <person name="Frati F."/>
            <person name="Nardi F."/>
        </authorList>
    </citation>
    <scope>NUCLEOTIDE SEQUENCE [LARGE SCALE GENOMIC DNA]</scope>
    <source>
        <strain evidence="3">DMR45628</strain>
    </source>
</reference>
<comment type="caution">
    <text evidence="3">The sequence shown here is derived from an EMBL/GenBank/DDBJ whole genome shotgun (WGS) entry which is preliminary data.</text>
</comment>
<sequence length="231" mass="25911">MADEESATAEDKDAIKIEDSTSVMAKDPTETASGTPETVSAKMSTESIHPINTYQIKPALANKFKADPVKDLIHGILTDTLTGQVYDSKSAKKWTVNIANKINEKIKSLQMKRYKHVVQVTLGEMKGAGICSINYLVITYFLQVLEKRTCGHMRLVVVHRFWCAITKKCTENYQQKADDYTPVADQERRIKRQKQGISNKVLTKYQKLTDRTSHLYGVAGGRCGGYVPTYV</sequence>
<feature type="compositionally biased region" description="Basic and acidic residues" evidence="2">
    <location>
        <begin position="9"/>
        <end position="19"/>
    </location>
</feature>
<organism evidence="3 4">
    <name type="scientific">Popillia japonica</name>
    <name type="common">Japanese beetle</name>
    <dbReference type="NCBI Taxonomy" id="7064"/>
    <lineage>
        <taxon>Eukaryota</taxon>
        <taxon>Metazoa</taxon>
        <taxon>Ecdysozoa</taxon>
        <taxon>Arthropoda</taxon>
        <taxon>Hexapoda</taxon>
        <taxon>Insecta</taxon>
        <taxon>Pterygota</taxon>
        <taxon>Neoptera</taxon>
        <taxon>Endopterygota</taxon>
        <taxon>Coleoptera</taxon>
        <taxon>Polyphaga</taxon>
        <taxon>Scarabaeiformia</taxon>
        <taxon>Scarabaeidae</taxon>
        <taxon>Rutelinae</taxon>
        <taxon>Popillia</taxon>
    </lineage>
</organism>
<dbReference type="GO" id="GO:0005868">
    <property type="term" value="C:cytoplasmic dynein complex"/>
    <property type="evidence" value="ECO:0007669"/>
    <property type="project" value="TreeGrafter"/>
</dbReference>
<dbReference type="Proteomes" id="UP001458880">
    <property type="component" value="Unassembled WGS sequence"/>
</dbReference>
<dbReference type="GO" id="GO:0007018">
    <property type="term" value="P:microtubule-based movement"/>
    <property type="evidence" value="ECO:0007669"/>
    <property type="project" value="TreeGrafter"/>
</dbReference>
<feature type="region of interest" description="Disordered" evidence="2">
    <location>
        <begin position="1"/>
        <end position="37"/>
    </location>
</feature>
<dbReference type="PANTHER" id="PTHR21255:SF7">
    <property type="entry name" value="DYNEIN LIGHT CHAIN TCTEX-TYPE PROTEIN 2B"/>
    <property type="match status" value="1"/>
</dbReference>
<dbReference type="EMBL" id="JASPKY010000131">
    <property type="protein sequence ID" value="KAK9731479.1"/>
    <property type="molecule type" value="Genomic_DNA"/>
</dbReference>
<dbReference type="AlphaFoldDB" id="A0AAW1LCY1"/>
<evidence type="ECO:0000256" key="2">
    <source>
        <dbReference type="SAM" id="MobiDB-lite"/>
    </source>
</evidence>
<keyword evidence="4" id="KW-1185">Reference proteome</keyword>
<protein>
    <submittedName>
        <fullName evidence="3">Tctex-1 family</fullName>
    </submittedName>
</protein>
<dbReference type="Gene3D" id="3.30.1140.40">
    <property type="entry name" value="Tctex-1"/>
    <property type="match status" value="1"/>
</dbReference>
<gene>
    <name evidence="3" type="ORF">QE152_g13590</name>
</gene>
<accession>A0AAW1LCY1</accession>
<dbReference type="InterPro" id="IPR038586">
    <property type="entry name" value="Tctex-1-like_sf"/>
</dbReference>
<dbReference type="PANTHER" id="PTHR21255">
    <property type="entry name" value="T-COMPLEX-ASSOCIATED-TESTIS-EXPRESSED 1/ DYNEIN LIGHT CHAIN"/>
    <property type="match status" value="1"/>
</dbReference>
<dbReference type="CDD" id="cd21459">
    <property type="entry name" value="DLC-like_TCTEX1D2"/>
    <property type="match status" value="1"/>
</dbReference>
<dbReference type="Pfam" id="PF03645">
    <property type="entry name" value="Tctex-1"/>
    <property type="match status" value="1"/>
</dbReference>
<dbReference type="GO" id="GO:0005737">
    <property type="term" value="C:cytoplasm"/>
    <property type="evidence" value="ECO:0007669"/>
    <property type="project" value="TreeGrafter"/>
</dbReference>